<dbReference type="EMBL" id="PKMF04000776">
    <property type="protein sequence ID" value="KAK7819568.1"/>
    <property type="molecule type" value="Genomic_DNA"/>
</dbReference>
<dbReference type="InterPro" id="IPR000595">
    <property type="entry name" value="cNMP-bd_dom"/>
</dbReference>
<evidence type="ECO:0000256" key="1">
    <source>
        <dbReference type="ARBA" id="ARBA00023286"/>
    </source>
</evidence>
<feature type="compositionally biased region" description="Polar residues" evidence="3">
    <location>
        <begin position="14"/>
        <end position="23"/>
    </location>
</feature>
<protein>
    <submittedName>
        <fullName evidence="6">Cyclic nucleotide-gated ion channel 1</fullName>
    </submittedName>
</protein>
<evidence type="ECO:0000313" key="7">
    <source>
        <dbReference type="Proteomes" id="UP000237347"/>
    </source>
</evidence>
<dbReference type="AlphaFoldDB" id="A0AAW0IZ91"/>
<proteinExistence type="predicted"/>
<feature type="region of interest" description="Disordered" evidence="3">
    <location>
        <begin position="1"/>
        <end position="28"/>
    </location>
</feature>
<dbReference type="SUPFAM" id="SSF81324">
    <property type="entry name" value="Voltage-gated potassium channels"/>
    <property type="match status" value="1"/>
</dbReference>
<name>A0AAW0IZ91_QUESU</name>
<dbReference type="PROSITE" id="PS50042">
    <property type="entry name" value="CNMP_BINDING_3"/>
    <property type="match status" value="1"/>
</dbReference>
<evidence type="ECO:0000313" key="6">
    <source>
        <dbReference type="EMBL" id="KAK7819568.1"/>
    </source>
</evidence>
<organism evidence="6 7">
    <name type="scientific">Quercus suber</name>
    <name type="common">Cork oak</name>
    <dbReference type="NCBI Taxonomy" id="58331"/>
    <lineage>
        <taxon>Eukaryota</taxon>
        <taxon>Viridiplantae</taxon>
        <taxon>Streptophyta</taxon>
        <taxon>Embryophyta</taxon>
        <taxon>Tracheophyta</taxon>
        <taxon>Spermatophyta</taxon>
        <taxon>Magnoliopsida</taxon>
        <taxon>eudicotyledons</taxon>
        <taxon>Gunneridae</taxon>
        <taxon>Pentapetalae</taxon>
        <taxon>rosids</taxon>
        <taxon>fabids</taxon>
        <taxon>Fagales</taxon>
        <taxon>Fagaceae</taxon>
        <taxon>Quercus</taxon>
    </lineage>
</organism>
<comment type="caution">
    <text evidence="6">The sequence shown here is derived from an EMBL/GenBank/DDBJ whole genome shotgun (WGS) entry which is preliminary data.</text>
</comment>
<dbReference type="Proteomes" id="UP000237347">
    <property type="component" value="Unassembled WGS sequence"/>
</dbReference>
<feature type="non-terminal residue" evidence="6">
    <location>
        <position position="1"/>
    </location>
</feature>
<feature type="domain" description="Cyclic nucleotide-binding" evidence="5">
    <location>
        <begin position="326"/>
        <end position="448"/>
    </location>
</feature>
<keyword evidence="4" id="KW-0812">Transmembrane</keyword>
<gene>
    <name evidence="6" type="primary">CNGC1_19</name>
    <name evidence="6" type="ORF">CFP56_040158</name>
</gene>
<keyword evidence="1" id="KW-0406">Ion transport</keyword>
<keyword evidence="4" id="KW-0472">Membrane</keyword>
<keyword evidence="2" id="KW-0407">Ion channel</keyword>
<dbReference type="InterPro" id="IPR014710">
    <property type="entry name" value="RmlC-like_jellyroll"/>
</dbReference>
<dbReference type="InterPro" id="IPR018490">
    <property type="entry name" value="cNMP-bd_dom_sf"/>
</dbReference>
<dbReference type="GO" id="GO:0016020">
    <property type="term" value="C:membrane"/>
    <property type="evidence" value="ECO:0007669"/>
    <property type="project" value="UniProtKB-SubCell"/>
</dbReference>
<evidence type="ECO:0000256" key="3">
    <source>
        <dbReference type="SAM" id="MobiDB-lite"/>
    </source>
</evidence>
<dbReference type="PANTHER" id="PTHR45651">
    <property type="entry name" value="CYCLIC NUCLEOTIDE-GATED ION CHANNEL 15-RELATED-RELATED"/>
    <property type="match status" value="1"/>
</dbReference>
<keyword evidence="7" id="KW-1185">Reference proteome</keyword>
<reference evidence="6 7" key="1">
    <citation type="journal article" date="2018" name="Sci. Data">
        <title>The draft genome sequence of cork oak.</title>
        <authorList>
            <person name="Ramos A.M."/>
            <person name="Usie A."/>
            <person name="Barbosa P."/>
            <person name="Barros P.M."/>
            <person name="Capote T."/>
            <person name="Chaves I."/>
            <person name="Simoes F."/>
            <person name="Abreu I."/>
            <person name="Carrasquinho I."/>
            <person name="Faro C."/>
            <person name="Guimaraes J.B."/>
            <person name="Mendonca D."/>
            <person name="Nobrega F."/>
            <person name="Rodrigues L."/>
            <person name="Saibo N.J.M."/>
            <person name="Varela M.C."/>
            <person name="Egas C."/>
            <person name="Matos J."/>
            <person name="Miguel C.M."/>
            <person name="Oliveira M.M."/>
            <person name="Ricardo C.P."/>
            <person name="Goncalves S."/>
        </authorList>
    </citation>
    <scope>NUCLEOTIDE SEQUENCE [LARGE SCALE GENOMIC DNA]</scope>
    <source>
        <strain evidence="7">cv. HL8</strain>
    </source>
</reference>
<sequence>RSRANKAISLFRPGTSTSASTPVQAGAGRNLNNYDIERQPHKVKDGGGDSASKRTRTKTIIDPHGKFLQRWNIIFVLSCVIAILLDPLFFYLPVINGDKKCIELDKKLWTRALFLRSFNDMIYLMHIILQFRTGFIDKKLQKLGRPALITDSWKIAQRYLWPYFLLDLLVILPIPQILQYNCLLSFTNQVPMLLFFTFRKGRTIIFFPLNGYILLFGKLSLRVELADVYAVGNFKIRTGTHEDGIEKKNKTKGTNRIVDFQTPSPREMRKPIIDDMNQRFKEDEDVYLENLLPNLPGELQNIVKEHIGLKRLKTVSFFASINMVEVLRGMEEQMLRTMCHSLKPMFHSEHSYIIRERDPIDAIFFITDGIAWTYTNTASNNNGEGTVLTQAERLVEGEYFGEELLEWFQKSTASRNSLSKLPVSSRTLKAHTKVEVFALMAQDLKQILHSKLSSLGLSNCHRRQLLLYKESGAASTRRLRIALVVQQNFRVMLLLNPRRQLLFYYHLVTGLPLIHRLIIAPEAPDNVVAKQ</sequence>
<dbReference type="SMART" id="SM00100">
    <property type="entry name" value="cNMP"/>
    <property type="match status" value="1"/>
</dbReference>
<keyword evidence="1" id="KW-1071">Ligand-gated ion channel</keyword>
<dbReference type="GO" id="GO:0034220">
    <property type="term" value="P:monoatomic ion transmembrane transport"/>
    <property type="evidence" value="ECO:0007669"/>
    <property type="project" value="UniProtKB-KW"/>
</dbReference>
<dbReference type="Gene3D" id="2.60.120.10">
    <property type="entry name" value="Jelly Rolls"/>
    <property type="match status" value="1"/>
</dbReference>
<evidence type="ECO:0000256" key="4">
    <source>
        <dbReference type="SAM" id="Phobius"/>
    </source>
</evidence>
<keyword evidence="1" id="KW-0813">Transport</keyword>
<keyword evidence="4" id="KW-1133">Transmembrane helix</keyword>
<dbReference type="CDD" id="cd00038">
    <property type="entry name" value="CAP_ED"/>
    <property type="match status" value="1"/>
</dbReference>
<dbReference type="PANTHER" id="PTHR45651:SF5">
    <property type="entry name" value="CYCLIC NUCLEOTIDE-GATED ION CHANNEL 1"/>
    <property type="match status" value="1"/>
</dbReference>
<accession>A0AAW0IZ91</accession>
<evidence type="ECO:0000259" key="5">
    <source>
        <dbReference type="PROSITE" id="PS50042"/>
    </source>
</evidence>
<evidence type="ECO:0000256" key="2">
    <source>
        <dbReference type="ARBA" id="ARBA00023303"/>
    </source>
</evidence>
<dbReference type="SUPFAM" id="SSF51206">
    <property type="entry name" value="cAMP-binding domain-like"/>
    <property type="match status" value="1"/>
</dbReference>
<feature type="transmembrane region" description="Helical" evidence="4">
    <location>
        <begin position="73"/>
        <end position="92"/>
    </location>
</feature>